<evidence type="ECO:0000313" key="4">
    <source>
        <dbReference type="EMBL" id="AML52963.1"/>
    </source>
</evidence>
<dbReference type="PANTHER" id="PTHR24171">
    <property type="entry name" value="ANKYRIN REPEAT DOMAIN-CONTAINING PROTEIN 39-RELATED"/>
    <property type="match status" value="1"/>
</dbReference>
<accession>A0A126V3U5</accession>
<feature type="repeat" description="ANK" evidence="3">
    <location>
        <begin position="73"/>
        <end position="105"/>
    </location>
</feature>
<dbReference type="Gene3D" id="1.25.40.20">
    <property type="entry name" value="Ankyrin repeat-containing domain"/>
    <property type="match status" value="1"/>
</dbReference>
<dbReference type="SUPFAM" id="SSF48403">
    <property type="entry name" value="Ankyrin repeat"/>
    <property type="match status" value="1"/>
</dbReference>
<evidence type="ECO:0000256" key="2">
    <source>
        <dbReference type="ARBA" id="ARBA00023043"/>
    </source>
</evidence>
<keyword evidence="1" id="KW-0677">Repeat</keyword>
<dbReference type="Pfam" id="PF12796">
    <property type="entry name" value="Ank_2"/>
    <property type="match status" value="1"/>
</dbReference>
<dbReference type="PROSITE" id="PS50088">
    <property type="entry name" value="ANK_REPEAT"/>
    <property type="match status" value="2"/>
</dbReference>
<evidence type="ECO:0000256" key="1">
    <source>
        <dbReference type="ARBA" id="ARBA00022737"/>
    </source>
</evidence>
<dbReference type="STRING" id="1579316.RC74_18395"/>
<keyword evidence="2 3" id="KW-0040">ANK repeat</keyword>
<feature type="repeat" description="ANK" evidence="3">
    <location>
        <begin position="40"/>
        <end position="72"/>
    </location>
</feature>
<dbReference type="PROSITE" id="PS50297">
    <property type="entry name" value="ANK_REP_REGION"/>
    <property type="match status" value="2"/>
</dbReference>
<reference evidence="4 5" key="1">
    <citation type="submission" date="2016-02" db="EMBL/GenBank/DDBJ databases">
        <title>Complete genome sequence of Halocynthiibacter arcticus PAMC 20958t from arctic marine sediment.</title>
        <authorList>
            <person name="Lee Y.M."/>
            <person name="Baek K."/>
            <person name="Lee H.K."/>
            <person name="Shin S.C."/>
        </authorList>
    </citation>
    <scope>NUCLEOTIDE SEQUENCE [LARGE SCALE GENOMIC DNA]</scope>
    <source>
        <strain evidence="4">PAMC 20958</strain>
    </source>
</reference>
<dbReference type="Proteomes" id="UP000070371">
    <property type="component" value="Chromosome"/>
</dbReference>
<keyword evidence="5" id="KW-1185">Reference proteome</keyword>
<dbReference type="InterPro" id="IPR002110">
    <property type="entry name" value="Ankyrin_rpt"/>
</dbReference>
<evidence type="ECO:0000256" key="3">
    <source>
        <dbReference type="PROSITE-ProRule" id="PRU00023"/>
    </source>
</evidence>
<proteinExistence type="predicted"/>
<evidence type="ECO:0000313" key="5">
    <source>
        <dbReference type="Proteomes" id="UP000070371"/>
    </source>
</evidence>
<dbReference type="EMBL" id="CP014327">
    <property type="protein sequence ID" value="AML52963.1"/>
    <property type="molecule type" value="Genomic_DNA"/>
</dbReference>
<dbReference type="PANTHER" id="PTHR24171:SF9">
    <property type="entry name" value="ANKYRIN REPEAT DOMAIN-CONTAINING PROTEIN 39"/>
    <property type="match status" value="1"/>
</dbReference>
<dbReference type="RefSeq" id="WP_039001586.1">
    <property type="nucleotide sequence ID" value="NZ_CP014327.1"/>
</dbReference>
<dbReference type="OrthoDB" id="7846836at2"/>
<organism evidence="4 5">
    <name type="scientific">Falsihalocynthiibacter arcticus</name>
    <dbReference type="NCBI Taxonomy" id="1579316"/>
    <lineage>
        <taxon>Bacteria</taxon>
        <taxon>Pseudomonadati</taxon>
        <taxon>Pseudomonadota</taxon>
        <taxon>Alphaproteobacteria</taxon>
        <taxon>Rhodobacterales</taxon>
        <taxon>Roseobacteraceae</taxon>
        <taxon>Falsihalocynthiibacter</taxon>
    </lineage>
</organism>
<dbReference type="SMART" id="SM00248">
    <property type="entry name" value="ANK"/>
    <property type="match status" value="2"/>
</dbReference>
<dbReference type="KEGG" id="hat:RC74_18395"/>
<protein>
    <submittedName>
        <fullName evidence="4">Uncharacterized protein</fullName>
    </submittedName>
</protein>
<sequence length="128" mass="13688">MSKKFKSRETLDQLLSSCSDTMFPAEMGEAPVSIDSRDSDGDTPLHVMLWRKNTYGALLLIEAGADLNAVGDMSETPLHVAVSQGNIKVVEALLKSGANPAAKSEFGKSPKEIAVELGGEMQRCFGSQ</sequence>
<dbReference type="InterPro" id="IPR036770">
    <property type="entry name" value="Ankyrin_rpt-contain_sf"/>
</dbReference>
<name>A0A126V3U5_9RHOB</name>
<gene>
    <name evidence="4" type="ORF">RC74_18395</name>
</gene>
<dbReference type="AlphaFoldDB" id="A0A126V3U5"/>